<evidence type="ECO:0000259" key="6">
    <source>
        <dbReference type="Pfam" id="PF00622"/>
    </source>
</evidence>
<evidence type="ECO:0000256" key="1">
    <source>
        <dbReference type="ARBA" id="ARBA00004370"/>
    </source>
</evidence>
<evidence type="ECO:0000313" key="7">
    <source>
        <dbReference type="EMBL" id="KAK6515296.1"/>
    </source>
</evidence>
<evidence type="ECO:0000256" key="3">
    <source>
        <dbReference type="ARBA" id="ARBA00022989"/>
    </source>
</evidence>
<feature type="compositionally biased region" description="Basic and acidic residues" evidence="5">
    <location>
        <begin position="8"/>
        <end position="17"/>
    </location>
</feature>
<dbReference type="Proteomes" id="UP001307849">
    <property type="component" value="Unassembled WGS sequence"/>
</dbReference>
<dbReference type="InterPro" id="IPR035780">
    <property type="entry name" value="SPRY_Ssh4-like"/>
</dbReference>
<feature type="compositionally biased region" description="Basic and acidic residues" evidence="5">
    <location>
        <begin position="25"/>
        <end position="54"/>
    </location>
</feature>
<feature type="compositionally biased region" description="Pro residues" evidence="5">
    <location>
        <begin position="73"/>
        <end position="84"/>
    </location>
</feature>
<dbReference type="AlphaFoldDB" id="A0AAN8NKL7"/>
<comment type="subcellular location">
    <subcellularLocation>
        <location evidence="1">Membrane</location>
    </subcellularLocation>
</comment>
<keyword evidence="8" id="KW-1185">Reference proteome</keyword>
<feature type="compositionally biased region" description="Low complexity" evidence="5">
    <location>
        <begin position="62"/>
        <end position="72"/>
    </location>
</feature>
<dbReference type="EMBL" id="JAVHJM010000004">
    <property type="protein sequence ID" value="KAK6515296.1"/>
    <property type="molecule type" value="Genomic_DNA"/>
</dbReference>
<feature type="domain" description="SPRY" evidence="6">
    <location>
        <begin position="238"/>
        <end position="314"/>
    </location>
</feature>
<evidence type="ECO:0000313" key="8">
    <source>
        <dbReference type="Proteomes" id="UP001307849"/>
    </source>
</evidence>
<dbReference type="Gene3D" id="2.60.120.920">
    <property type="match status" value="1"/>
</dbReference>
<evidence type="ECO:0000256" key="4">
    <source>
        <dbReference type="ARBA" id="ARBA00023136"/>
    </source>
</evidence>
<dbReference type="InterPro" id="IPR043136">
    <property type="entry name" value="B30.2/SPRY_sf"/>
</dbReference>
<evidence type="ECO:0000256" key="2">
    <source>
        <dbReference type="ARBA" id="ARBA00022692"/>
    </source>
</evidence>
<organism evidence="7 8">
    <name type="scientific">Arthrobotrys conoides</name>
    <dbReference type="NCBI Taxonomy" id="74498"/>
    <lineage>
        <taxon>Eukaryota</taxon>
        <taxon>Fungi</taxon>
        <taxon>Dikarya</taxon>
        <taxon>Ascomycota</taxon>
        <taxon>Pezizomycotina</taxon>
        <taxon>Orbiliomycetes</taxon>
        <taxon>Orbiliales</taxon>
        <taxon>Orbiliaceae</taxon>
        <taxon>Arthrobotrys</taxon>
    </lineage>
</organism>
<dbReference type="GO" id="GO:0016020">
    <property type="term" value="C:membrane"/>
    <property type="evidence" value="ECO:0007669"/>
    <property type="project" value="UniProtKB-SubCell"/>
</dbReference>
<dbReference type="InterPro" id="IPR050618">
    <property type="entry name" value="Ubq-SigPath_Reg"/>
</dbReference>
<keyword evidence="2" id="KW-0812">Transmembrane</keyword>
<gene>
    <name evidence="7" type="ORF">TWF506_007641</name>
</gene>
<dbReference type="CDD" id="cd12910">
    <property type="entry name" value="SPRY_SSH4_like"/>
    <property type="match status" value="1"/>
</dbReference>
<comment type="caution">
    <text evidence="7">The sequence shown here is derived from an EMBL/GenBank/DDBJ whole genome shotgun (WGS) entry which is preliminary data.</text>
</comment>
<feature type="region of interest" description="Disordered" evidence="5">
    <location>
        <begin position="1"/>
        <end position="114"/>
    </location>
</feature>
<name>A0AAN8NKL7_9PEZI</name>
<reference evidence="7 8" key="1">
    <citation type="submission" date="2019-10" db="EMBL/GenBank/DDBJ databases">
        <authorList>
            <person name="Palmer J.M."/>
        </authorList>
    </citation>
    <scope>NUCLEOTIDE SEQUENCE [LARGE SCALE GENOMIC DNA]</scope>
    <source>
        <strain evidence="7 8">TWF506</strain>
    </source>
</reference>
<dbReference type="Pfam" id="PF00622">
    <property type="entry name" value="SPRY"/>
    <property type="match status" value="1"/>
</dbReference>
<sequence>MGLWSKLTGKDKQEDFSHLQGSSSDDDKKKKDDYSHLSGDNKGKSSKSEQEYRPVYRPPGEPSGAPSGAPPGYDMPPPGPPPPDHFYAPPTQLPPSFDHAGSSSSAPGYQDYGPPMGPPPGYMVYNVQIPPPAVPQRSKKYSQGLNASEDDAEAGHQYCRDNPVARPTHYDPNTLDRIARGEVGLFMPGHFGGHLTPESNRRFEIRTHKDTQDATLLSGLPLYSSLGHYPRDKAYKTIYYEIKIRKLHDDSSLAIGYTNVPTPPMRLPGWHRGGLAVHSDDGNRYINDPYGGKEFTHPFREGETIGLGIRFRMGMAQAFLTRDGREAGNWMIDEPRDWEDTQRLNGDGSVTGLMGDNDLYAAIGVFGKVEFDVEFGYNEWQDSTIQH</sequence>
<evidence type="ECO:0000256" key="5">
    <source>
        <dbReference type="SAM" id="MobiDB-lite"/>
    </source>
</evidence>
<dbReference type="PANTHER" id="PTHR12864">
    <property type="entry name" value="RAN BINDING PROTEIN 9-RELATED"/>
    <property type="match status" value="1"/>
</dbReference>
<keyword evidence="3" id="KW-1133">Transmembrane helix</keyword>
<protein>
    <recommendedName>
        <fullName evidence="6">SPRY domain-containing protein</fullName>
    </recommendedName>
</protein>
<accession>A0AAN8NKL7</accession>
<keyword evidence="4" id="KW-0472">Membrane</keyword>
<dbReference type="InterPro" id="IPR003877">
    <property type="entry name" value="SPRY_dom"/>
</dbReference>
<proteinExistence type="predicted"/>